<dbReference type="InterPro" id="IPR010730">
    <property type="entry name" value="HET"/>
</dbReference>
<reference evidence="2" key="1">
    <citation type="journal article" date="2020" name="Stud. Mycol.">
        <title>101 Dothideomycetes genomes: a test case for predicting lifestyles and emergence of pathogens.</title>
        <authorList>
            <person name="Haridas S."/>
            <person name="Albert R."/>
            <person name="Binder M."/>
            <person name="Bloem J."/>
            <person name="Labutti K."/>
            <person name="Salamov A."/>
            <person name="Andreopoulos B."/>
            <person name="Baker S."/>
            <person name="Barry K."/>
            <person name="Bills G."/>
            <person name="Bluhm B."/>
            <person name="Cannon C."/>
            <person name="Castanera R."/>
            <person name="Culley D."/>
            <person name="Daum C."/>
            <person name="Ezra D."/>
            <person name="Gonzalez J."/>
            <person name="Henrissat B."/>
            <person name="Kuo A."/>
            <person name="Liang C."/>
            <person name="Lipzen A."/>
            <person name="Lutzoni F."/>
            <person name="Magnuson J."/>
            <person name="Mondo S."/>
            <person name="Nolan M."/>
            <person name="Ohm R."/>
            <person name="Pangilinan J."/>
            <person name="Park H.-J."/>
            <person name="Ramirez L."/>
            <person name="Alfaro M."/>
            <person name="Sun H."/>
            <person name="Tritt A."/>
            <person name="Yoshinaga Y."/>
            <person name="Zwiers L.-H."/>
            <person name="Turgeon B."/>
            <person name="Goodwin S."/>
            <person name="Spatafora J."/>
            <person name="Crous P."/>
            <person name="Grigoriev I."/>
        </authorList>
    </citation>
    <scope>NUCLEOTIDE SEQUENCE</scope>
    <source>
        <strain evidence="2">CBS 627.86</strain>
    </source>
</reference>
<keyword evidence="3" id="KW-1185">Reference proteome</keyword>
<sequence>MEAPEYSYTSLTTPDSIRLLVLNPSKDTNEDPVCKIREIQLKNPSDVDFEALSYTWGPLVFDQDLYLGRSRYKVTKSLHSALRYLRFPDKPRVIWVDAICINQNDNAEKSQQLELMATIYKTASCVLVWLGVDNGSTTKIAFQVASCLHDTACALNLPSLEPGLSDVIPTKQSRFRDDLFHDHDSSFKDTVQRLDTGPLISVLARDWFSRTWTIQEIILADRAVAHCGHQSIGWEALATAAYILLRVFILCYNPGDPAVGAQEKVSIQNAGACALVRSEHYNRQYLARLSPEDEPEHKIVSFRDICSYAYEFRARGCGDDRDRIFALMSMQISPRSHLRADYTCSVEEVYTEFTREALRAGYTGILDYAGLGYRDLSNVALADNTLPSWALELRLSRLPILKELFHTLGLVPGLPWGYADTYWPAQPQIQVSQDRHRIYLMGLAVDQVNSANFKFRSRPNHENDGRTLVAAEWITLCLMQLCKTHSLNEKYPAGVEEFNLEAFARTMTADGCFSIEANRVKRRCDPTPHILGEVVKYLENSSSGSPNCREDLKQYLEFAYSVYIRCAFYCTNGGLMGLGPPITRPGDIIVKFEALLWPTILRPVPDSEDYQILGQCYLHGYMLGDKKLEGTRKRYSIV</sequence>
<dbReference type="PANTHER" id="PTHR24148:SF64">
    <property type="entry name" value="HETEROKARYON INCOMPATIBILITY DOMAIN-CONTAINING PROTEIN"/>
    <property type="match status" value="1"/>
</dbReference>
<dbReference type="InterPro" id="IPR052895">
    <property type="entry name" value="HetReg/Transcr_Mod"/>
</dbReference>
<feature type="domain" description="Heterokaryon incompatibility" evidence="1">
    <location>
        <begin position="49"/>
        <end position="216"/>
    </location>
</feature>
<dbReference type="Pfam" id="PF06985">
    <property type="entry name" value="HET"/>
    <property type="match status" value="1"/>
</dbReference>
<proteinExistence type="predicted"/>
<evidence type="ECO:0000313" key="2">
    <source>
        <dbReference type="EMBL" id="KAF2114391.1"/>
    </source>
</evidence>
<evidence type="ECO:0000259" key="1">
    <source>
        <dbReference type="Pfam" id="PF06985"/>
    </source>
</evidence>
<dbReference type="Proteomes" id="UP000799770">
    <property type="component" value="Unassembled WGS sequence"/>
</dbReference>
<dbReference type="Pfam" id="PF26639">
    <property type="entry name" value="Het-6_barrel"/>
    <property type="match status" value="1"/>
</dbReference>
<accession>A0A6A5Z7M6</accession>
<gene>
    <name evidence="2" type="ORF">BDV96DRAFT_95446</name>
</gene>
<organism evidence="2 3">
    <name type="scientific">Lophiotrema nucula</name>
    <dbReference type="NCBI Taxonomy" id="690887"/>
    <lineage>
        <taxon>Eukaryota</taxon>
        <taxon>Fungi</taxon>
        <taxon>Dikarya</taxon>
        <taxon>Ascomycota</taxon>
        <taxon>Pezizomycotina</taxon>
        <taxon>Dothideomycetes</taxon>
        <taxon>Pleosporomycetidae</taxon>
        <taxon>Pleosporales</taxon>
        <taxon>Lophiotremataceae</taxon>
        <taxon>Lophiotrema</taxon>
    </lineage>
</organism>
<name>A0A6A5Z7M6_9PLEO</name>
<evidence type="ECO:0000313" key="3">
    <source>
        <dbReference type="Proteomes" id="UP000799770"/>
    </source>
</evidence>
<dbReference type="EMBL" id="ML977325">
    <property type="protein sequence ID" value="KAF2114391.1"/>
    <property type="molecule type" value="Genomic_DNA"/>
</dbReference>
<protein>
    <submittedName>
        <fullName evidence="2">Heterokaryon incompatibility protein-domain-containing protein</fullName>
    </submittedName>
</protein>
<dbReference type="OrthoDB" id="2157530at2759"/>
<dbReference type="AlphaFoldDB" id="A0A6A5Z7M6"/>
<dbReference type="PANTHER" id="PTHR24148">
    <property type="entry name" value="ANKYRIN REPEAT DOMAIN-CONTAINING PROTEIN 39 HOMOLOG-RELATED"/>
    <property type="match status" value="1"/>
</dbReference>